<dbReference type="InterPro" id="IPR029026">
    <property type="entry name" value="tRNA_m1G_MTases_N"/>
</dbReference>
<dbReference type="GO" id="GO:0032259">
    <property type="term" value="P:methylation"/>
    <property type="evidence" value="ECO:0007669"/>
    <property type="project" value="UniProtKB-KW"/>
</dbReference>
<accession>A0A918D1M4</accession>
<dbReference type="InterPro" id="IPR029028">
    <property type="entry name" value="Alpha/beta_knot_MTases"/>
</dbReference>
<keyword evidence="3" id="KW-0808">Transferase</keyword>
<keyword evidence="6" id="KW-1185">Reference proteome</keyword>
<protein>
    <submittedName>
        <fullName evidence="5">tRNA/rRNA methyltransferase YsgA</fullName>
    </submittedName>
</protein>
<dbReference type="Pfam" id="PF00588">
    <property type="entry name" value="SpoU_methylase"/>
    <property type="match status" value="1"/>
</dbReference>
<feature type="domain" description="RNA 2-O ribose methyltransferase substrate binding" evidence="4">
    <location>
        <begin position="29"/>
        <end position="96"/>
    </location>
</feature>
<dbReference type="Gene3D" id="3.30.1330.30">
    <property type="match status" value="1"/>
</dbReference>
<dbReference type="PANTHER" id="PTHR43191">
    <property type="entry name" value="RRNA METHYLTRANSFERASE 3"/>
    <property type="match status" value="1"/>
</dbReference>
<dbReference type="InterPro" id="IPR051259">
    <property type="entry name" value="rRNA_Methyltransferase"/>
</dbReference>
<reference evidence="5" key="1">
    <citation type="journal article" date="2014" name="Int. J. Syst. Evol. Microbiol.">
        <title>Complete genome sequence of Corynebacterium casei LMG S-19264T (=DSM 44701T), isolated from a smear-ripened cheese.</title>
        <authorList>
            <consortium name="US DOE Joint Genome Institute (JGI-PGF)"/>
            <person name="Walter F."/>
            <person name="Albersmeier A."/>
            <person name="Kalinowski J."/>
            <person name="Ruckert C."/>
        </authorList>
    </citation>
    <scope>NUCLEOTIDE SEQUENCE</scope>
    <source>
        <strain evidence="5">JCM 17251</strain>
    </source>
</reference>
<dbReference type="PANTHER" id="PTHR43191:SF2">
    <property type="entry name" value="RRNA METHYLTRANSFERASE 3, MITOCHONDRIAL"/>
    <property type="match status" value="1"/>
</dbReference>
<organism evidence="5 6">
    <name type="scientific">Oceanobacillus indicireducens</name>
    <dbReference type="NCBI Taxonomy" id="1004261"/>
    <lineage>
        <taxon>Bacteria</taxon>
        <taxon>Bacillati</taxon>
        <taxon>Bacillota</taxon>
        <taxon>Bacilli</taxon>
        <taxon>Bacillales</taxon>
        <taxon>Bacillaceae</taxon>
        <taxon>Oceanobacillus</taxon>
    </lineage>
</organism>
<comment type="similarity">
    <text evidence="1">Belongs to the class IV-like SAM-binding methyltransferase superfamily. RNA methyltransferase TrmH family.</text>
</comment>
<evidence type="ECO:0000256" key="3">
    <source>
        <dbReference type="ARBA" id="ARBA00022679"/>
    </source>
</evidence>
<gene>
    <name evidence="5" type="primary">ysgA</name>
    <name evidence="5" type="ORF">GCM10007971_20190</name>
</gene>
<dbReference type="SMART" id="SM00967">
    <property type="entry name" value="SpoU_sub_bind"/>
    <property type="match status" value="1"/>
</dbReference>
<evidence type="ECO:0000259" key="4">
    <source>
        <dbReference type="SMART" id="SM00967"/>
    </source>
</evidence>
<dbReference type="AlphaFoldDB" id="A0A918D1M4"/>
<dbReference type="GO" id="GO:0003723">
    <property type="term" value="F:RNA binding"/>
    <property type="evidence" value="ECO:0007669"/>
    <property type="project" value="InterPro"/>
</dbReference>
<dbReference type="Pfam" id="PF22435">
    <property type="entry name" value="MRM3-like_sub_bind"/>
    <property type="match status" value="1"/>
</dbReference>
<dbReference type="GO" id="GO:0008173">
    <property type="term" value="F:RNA methyltransferase activity"/>
    <property type="evidence" value="ECO:0007669"/>
    <property type="project" value="InterPro"/>
</dbReference>
<dbReference type="Proteomes" id="UP000624041">
    <property type="component" value="Unassembled WGS sequence"/>
</dbReference>
<dbReference type="CDD" id="cd18095">
    <property type="entry name" value="SpoU-like_rRNA-MTase"/>
    <property type="match status" value="1"/>
</dbReference>
<dbReference type="GO" id="GO:0005737">
    <property type="term" value="C:cytoplasm"/>
    <property type="evidence" value="ECO:0007669"/>
    <property type="project" value="UniProtKB-ARBA"/>
</dbReference>
<evidence type="ECO:0000256" key="1">
    <source>
        <dbReference type="ARBA" id="ARBA00007228"/>
    </source>
</evidence>
<reference evidence="5" key="2">
    <citation type="submission" date="2020-09" db="EMBL/GenBank/DDBJ databases">
        <authorList>
            <person name="Sun Q."/>
            <person name="Ohkuma M."/>
        </authorList>
    </citation>
    <scope>NUCLEOTIDE SEQUENCE</scope>
    <source>
        <strain evidence="5">JCM 17251</strain>
    </source>
</reference>
<proteinExistence type="inferred from homology"/>
<evidence type="ECO:0000313" key="5">
    <source>
        <dbReference type="EMBL" id="GGN58289.1"/>
    </source>
</evidence>
<sequence length="245" mass="27198">MITSLTNGKVKAWRKLHKRKGRKEQQMFLVEGSHLVEEAWKSGQEIVEIIMEESVPLPAWSNDLPVERVSKQVFEHISQTTTPQGIAAVIMMQPHRSVTGNQLVMLDAIQDPGNLGTIIRTADAAGMDAVILGKGTVDLYNDKVIRSTQGSLFHIPVFEADLTEEISSLKGRGYEIWATALEDARYYQEMKTPDKIGLVLGNEGAGVQQELLKQADKRVKIPIYGKAESLNVSIAAGILMYRLKE</sequence>
<dbReference type="Gene3D" id="3.40.1280.10">
    <property type="match status" value="1"/>
</dbReference>
<dbReference type="InterPro" id="IPR001537">
    <property type="entry name" value="SpoU_MeTrfase"/>
</dbReference>
<dbReference type="EMBL" id="BMOS01000012">
    <property type="protein sequence ID" value="GGN58289.1"/>
    <property type="molecule type" value="Genomic_DNA"/>
</dbReference>
<name>A0A918D1M4_9BACI</name>
<dbReference type="InterPro" id="IPR013123">
    <property type="entry name" value="SpoU_subst-bd"/>
</dbReference>
<dbReference type="InterPro" id="IPR053888">
    <property type="entry name" value="MRM3-like_sub_bind"/>
</dbReference>
<evidence type="ECO:0000256" key="2">
    <source>
        <dbReference type="ARBA" id="ARBA00022603"/>
    </source>
</evidence>
<dbReference type="InterPro" id="IPR029064">
    <property type="entry name" value="Ribosomal_eL30-like_sf"/>
</dbReference>
<evidence type="ECO:0000313" key="6">
    <source>
        <dbReference type="Proteomes" id="UP000624041"/>
    </source>
</evidence>
<dbReference type="GO" id="GO:0006396">
    <property type="term" value="P:RNA processing"/>
    <property type="evidence" value="ECO:0007669"/>
    <property type="project" value="InterPro"/>
</dbReference>
<dbReference type="SUPFAM" id="SSF75217">
    <property type="entry name" value="alpha/beta knot"/>
    <property type="match status" value="1"/>
</dbReference>
<keyword evidence="2 5" id="KW-0489">Methyltransferase</keyword>
<dbReference type="RefSeq" id="WP_188857051.1">
    <property type="nucleotide sequence ID" value="NZ_BMOS01000012.1"/>
</dbReference>
<comment type="caution">
    <text evidence="5">The sequence shown here is derived from an EMBL/GenBank/DDBJ whole genome shotgun (WGS) entry which is preliminary data.</text>
</comment>
<dbReference type="SUPFAM" id="SSF55315">
    <property type="entry name" value="L30e-like"/>
    <property type="match status" value="1"/>
</dbReference>